<keyword evidence="3" id="KW-1185">Reference proteome</keyword>
<gene>
    <name evidence="2" type="ORF">DPPLL_30260</name>
</gene>
<organism evidence="2 3">
    <name type="scientific">Desulfofustis limnaeus</name>
    <dbReference type="NCBI Taxonomy" id="2740163"/>
    <lineage>
        <taxon>Bacteria</taxon>
        <taxon>Pseudomonadati</taxon>
        <taxon>Thermodesulfobacteriota</taxon>
        <taxon>Desulfobulbia</taxon>
        <taxon>Desulfobulbales</taxon>
        <taxon>Desulfocapsaceae</taxon>
        <taxon>Desulfofustis</taxon>
    </lineage>
</organism>
<dbReference type="InterPro" id="IPR021295">
    <property type="entry name" value="DUF2867"/>
</dbReference>
<feature type="domain" description="NAD(P)-binding" evidence="1">
    <location>
        <begin position="22"/>
        <end position="136"/>
    </location>
</feature>
<dbReference type="EMBL" id="AP025516">
    <property type="protein sequence ID" value="BDD88661.1"/>
    <property type="molecule type" value="Genomic_DNA"/>
</dbReference>
<dbReference type="InterPro" id="IPR036291">
    <property type="entry name" value="NAD(P)-bd_dom_sf"/>
</dbReference>
<dbReference type="Proteomes" id="UP000830055">
    <property type="component" value="Chromosome"/>
</dbReference>
<dbReference type="InterPro" id="IPR051783">
    <property type="entry name" value="NAD(P)-dependent_oxidoreduct"/>
</dbReference>
<dbReference type="InterPro" id="IPR016040">
    <property type="entry name" value="NAD(P)-bd_dom"/>
</dbReference>
<evidence type="ECO:0000259" key="1">
    <source>
        <dbReference type="Pfam" id="PF13460"/>
    </source>
</evidence>
<dbReference type="Pfam" id="PF13460">
    <property type="entry name" value="NAD_binding_10"/>
    <property type="match status" value="1"/>
</dbReference>
<dbReference type="Gene3D" id="3.40.50.720">
    <property type="entry name" value="NAD(P)-binding Rossmann-like Domain"/>
    <property type="match status" value="1"/>
</dbReference>
<evidence type="ECO:0000313" key="3">
    <source>
        <dbReference type="Proteomes" id="UP000830055"/>
    </source>
</evidence>
<dbReference type="SUPFAM" id="SSF51735">
    <property type="entry name" value="NAD(P)-binding Rossmann-fold domains"/>
    <property type="match status" value="1"/>
</dbReference>
<reference evidence="2 3" key="1">
    <citation type="submission" date="2022-01" db="EMBL/GenBank/DDBJ databases">
        <title>Desulfofustis limnae sp. nov., a novel mesophilic sulfate-reducing bacterium isolated from marsh soil.</title>
        <authorList>
            <person name="Watanabe M."/>
            <person name="Takahashi A."/>
            <person name="Kojima H."/>
            <person name="Fukui M."/>
        </authorList>
    </citation>
    <scope>NUCLEOTIDE SEQUENCE [LARGE SCALE GENOMIC DNA]</scope>
    <source>
        <strain evidence="2 3">PPLL</strain>
    </source>
</reference>
<sequence length="491" mass="55221">MAGYQNEPPAHRYPMKTVLITGATGYIGRRLTQRLLTGGRHRIRLLVRNPRKVQVSVADRVAIRTGTTFDTASLTAALEGVDTAFYLIHSMGEKDDYRRLDRESAENFRRACIAAGVRRIIYLGGLGIRDSASKHLLSRIETGEVLVAEPQRIDTIWLRAGVIIGSGSASFEIIRNLAQKLPVMVTPRWVRTRTQPVGIEDVLSYLEQAIDLDYRGTLTVDIGSAPLSFQEMLIQAARVMGLRRFLFPVPVLSPRLSSYWLILFTPVPYRLASALVEGLKSETVLQNDHAARYFPAIRPLDYRTAVQAALAEMEHNQVVSRWCDSSGLQACDITDFDDPTGAILRDVRIVPFSQGESQEAVFHSACRLGGEHGWFRYNALWRLRGLIDKLLGGYGLSRGRRQTGELRVGDAIDFWKVVDLRANKRLLLYAQMKLPGQAWLEFDVQPDQLVQTAHFIPRGLLGRLYWYSIIPLHNLVFADLARAVVRAASRE</sequence>
<dbReference type="PANTHER" id="PTHR48079">
    <property type="entry name" value="PROTEIN YEEZ"/>
    <property type="match status" value="1"/>
</dbReference>
<protein>
    <submittedName>
        <fullName evidence="2">NAD(P)-dependent oxidoreductase</fullName>
    </submittedName>
</protein>
<name>A0ABN6M6Z9_9BACT</name>
<accession>A0ABN6M6Z9</accession>
<proteinExistence type="predicted"/>
<dbReference type="Pfam" id="PF11066">
    <property type="entry name" value="DUF2867"/>
    <property type="match status" value="1"/>
</dbReference>
<evidence type="ECO:0000313" key="2">
    <source>
        <dbReference type="EMBL" id="BDD88661.1"/>
    </source>
</evidence>
<dbReference type="PANTHER" id="PTHR48079:SF6">
    <property type="entry name" value="NAD(P)-BINDING DOMAIN-CONTAINING PROTEIN-RELATED"/>
    <property type="match status" value="1"/>
</dbReference>